<dbReference type="GO" id="GO:0005634">
    <property type="term" value="C:nucleus"/>
    <property type="evidence" value="ECO:0007669"/>
    <property type="project" value="TreeGrafter"/>
</dbReference>
<feature type="region of interest" description="Disordered" evidence="4">
    <location>
        <begin position="216"/>
        <end position="247"/>
    </location>
</feature>
<feature type="compositionally biased region" description="Basic and acidic residues" evidence="4">
    <location>
        <begin position="1"/>
        <end position="19"/>
    </location>
</feature>
<dbReference type="InterPro" id="IPR001611">
    <property type="entry name" value="Leu-rich_rpt"/>
</dbReference>
<sequence length="1150" mass="122950">MVDNAKDSTSEMQEQKEKPPSGTSLGGFEILPLRVRRLLFDFIACALPVDVLVFSCSCSKARSALSPVVPLETATKIQNCKQLIQELIGGSPFELKLFHGTGSTLFALCSFDSALQRGGSPTEEGDTTNPVNPSDASAKGKTPLAASSNSELRCLELKTPQWIADKLFGCREPSGRLYDQSHLSELLVGQTNHPPDRKPPEEKVKTLHGLLADLLSPPQADPNGEGGQPGGLWRKQTEYSNEREEEIGTRTLRSVDCQTRTVGWIQLPLFSPSDAALRAYGKTGMRVGFSLSARKLKRLLSSLPSGPGVVETLRCGPHVCKDACLPVLLDFLLRLKAGGARGAPSISLKTLSLARSRLRRVSVEDLASVFSFGWLPNLLSLDLSDNPLGPSGLKAFARGLSSSPQSLPLQSLKLARTKAKAEGVGALAEALKAKKTTSLQTLDLAENEMRPAGLKHFASAVNAEAVPHLKVLVLKKNELADVTDEEKDYAPISELLTTNALKELEEFDLSDNCLFDEDFEEIGDEGEVWEGLADGEEAEDGGGSNGESGGVQNYSLLEGVDEIGGGGVEEDADGDGDGDGSVYQVELGSIFPCAAALAVPGRFPKLRRLDLGSTDFLEEGVCMASGELAAFATALGVGGLPFLQELVLPGGGFRQSPIPEGVVALANALTSGHRSRLKCLKMQSRYNVTGEVFAGLCRSLVTGKVSLLQSLDLKRYNDDAEEGVLALAEGIQGQRLSSLESFRLKLPYVKGFAVSGLGLAFGCGGCPGLQKLDLKWSEEGDEGVRGLAEGLGGGRLSFLRDLSLILDCGVGGEGEREWAGEGCKALGEVLSTGKVPSLRTVSLGWHRDKSFARLSEGLSRGRVDPPLLLDINFLGAYNGCADVGVTRFVKVIRAGKLSGLRKVSLEGYQMLSRKRTEGTQSLSALVTGGRVPSLKDLEVNLRGIGQHGMQALAAALSSPHISALRRLHVSSLSRLIFPPSNFAAEAGMLSGWLSSGHLRRLEEVRVGGLWEIELVRAVCVGLGTGKLSSLGALHFWDCRFGGEGGRALSELLVAEKLPSLRVFEAGGTRLADEGVRALIEVWMTRDPPPLQHLNFQHDELTGAIVNPVLRLLGSQQLPALETLGLFGNERIDERSRKSLFGTFPEVVKFD</sequence>
<dbReference type="SUPFAM" id="SSF52047">
    <property type="entry name" value="RNI-like"/>
    <property type="match status" value="3"/>
</dbReference>
<dbReference type="VEuPathDB" id="CryptoDB:Cvel_1159"/>
<evidence type="ECO:0000256" key="2">
    <source>
        <dbReference type="ARBA" id="ARBA00022614"/>
    </source>
</evidence>
<dbReference type="InterPro" id="IPR027038">
    <property type="entry name" value="RanGap"/>
</dbReference>
<feature type="region of interest" description="Disordered" evidence="4">
    <location>
        <begin position="1"/>
        <end position="23"/>
    </location>
</feature>
<feature type="region of interest" description="Disordered" evidence="4">
    <location>
        <begin position="117"/>
        <end position="144"/>
    </location>
</feature>
<feature type="compositionally biased region" description="Basic and acidic residues" evidence="4">
    <location>
        <begin position="235"/>
        <end position="247"/>
    </location>
</feature>
<dbReference type="GO" id="GO:0031267">
    <property type="term" value="F:small GTPase binding"/>
    <property type="evidence" value="ECO:0007669"/>
    <property type="project" value="TreeGrafter"/>
</dbReference>
<evidence type="ECO:0000256" key="4">
    <source>
        <dbReference type="SAM" id="MobiDB-lite"/>
    </source>
</evidence>
<dbReference type="PhylomeDB" id="A0A0G4HLN7"/>
<proteinExistence type="predicted"/>
<accession>A0A0G4HLN7</accession>
<evidence type="ECO:0000313" key="5">
    <source>
        <dbReference type="EMBL" id="CEM45244.1"/>
    </source>
</evidence>
<keyword evidence="2" id="KW-0433">Leucine-rich repeat</keyword>
<dbReference type="AlphaFoldDB" id="A0A0G4HLN7"/>
<dbReference type="EMBL" id="CDMZ01003136">
    <property type="protein sequence ID" value="CEM45244.1"/>
    <property type="molecule type" value="Genomic_DNA"/>
</dbReference>
<reference evidence="5" key="1">
    <citation type="submission" date="2014-11" db="EMBL/GenBank/DDBJ databases">
        <authorList>
            <person name="Otto D Thomas"/>
            <person name="Naeem Raeece"/>
        </authorList>
    </citation>
    <scope>NUCLEOTIDE SEQUENCE</scope>
</reference>
<dbReference type="GO" id="GO:0006913">
    <property type="term" value="P:nucleocytoplasmic transport"/>
    <property type="evidence" value="ECO:0007669"/>
    <property type="project" value="TreeGrafter"/>
</dbReference>
<dbReference type="GO" id="GO:0048471">
    <property type="term" value="C:perinuclear region of cytoplasm"/>
    <property type="evidence" value="ECO:0007669"/>
    <property type="project" value="TreeGrafter"/>
</dbReference>
<keyword evidence="3" id="KW-0677">Repeat</keyword>
<dbReference type="SMART" id="SM00368">
    <property type="entry name" value="LRR_RI"/>
    <property type="match status" value="9"/>
</dbReference>
<dbReference type="PANTHER" id="PTHR24113">
    <property type="entry name" value="RAN GTPASE-ACTIVATING PROTEIN 1"/>
    <property type="match status" value="1"/>
</dbReference>
<name>A0A0G4HLN7_9ALVE</name>
<evidence type="ECO:0008006" key="6">
    <source>
        <dbReference type="Google" id="ProtNLM"/>
    </source>
</evidence>
<dbReference type="InterPro" id="IPR032675">
    <property type="entry name" value="LRR_dom_sf"/>
</dbReference>
<organism evidence="5">
    <name type="scientific">Chromera velia CCMP2878</name>
    <dbReference type="NCBI Taxonomy" id="1169474"/>
    <lineage>
        <taxon>Eukaryota</taxon>
        <taxon>Sar</taxon>
        <taxon>Alveolata</taxon>
        <taxon>Colpodellida</taxon>
        <taxon>Chromeraceae</taxon>
        <taxon>Chromera</taxon>
    </lineage>
</organism>
<dbReference type="Gene3D" id="3.80.10.10">
    <property type="entry name" value="Ribonuclease Inhibitor"/>
    <property type="match status" value="3"/>
</dbReference>
<dbReference type="GO" id="GO:0005096">
    <property type="term" value="F:GTPase activator activity"/>
    <property type="evidence" value="ECO:0007669"/>
    <property type="project" value="UniProtKB-KW"/>
</dbReference>
<dbReference type="Pfam" id="PF13516">
    <property type="entry name" value="LRR_6"/>
    <property type="match status" value="2"/>
</dbReference>
<protein>
    <recommendedName>
        <fullName evidence="6">F-box domain-containing protein</fullName>
    </recommendedName>
</protein>
<gene>
    <name evidence="5" type="ORF">Cvel_1159</name>
</gene>
<dbReference type="PANTHER" id="PTHR24113:SF12">
    <property type="entry name" value="RAN GTPASE-ACTIVATING PROTEIN 1"/>
    <property type="match status" value="1"/>
</dbReference>
<keyword evidence="1" id="KW-0343">GTPase activation</keyword>
<evidence type="ECO:0000256" key="3">
    <source>
        <dbReference type="ARBA" id="ARBA00022737"/>
    </source>
</evidence>
<dbReference type="GO" id="GO:0005829">
    <property type="term" value="C:cytosol"/>
    <property type="evidence" value="ECO:0007669"/>
    <property type="project" value="TreeGrafter"/>
</dbReference>
<evidence type="ECO:0000256" key="1">
    <source>
        <dbReference type="ARBA" id="ARBA00022468"/>
    </source>
</evidence>